<keyword evidence="2" id="KW-1185">Reference proteome</keyword>
<dbReference type="EMBL" id="JAFIRN010000013">
    <property type="protein sequence ID" value="KAG5836707.1"/>
    <property type="molecule type" value="Genomic_DNA"/>
</dbReference>
<dbReference type="AlphaFoldDB" id="A0A9D3LUV4"/>
<reference evidence="1" key="1">
    <citation type="submission" date="2021-01" db="EMBL/GenBank/DDBJ databases">
        <title>A chromosome-scale assembly of European eel, Anguilla anguilla.</title>
        <authorList>
            <person name="Henkel C."/>
            <person name="Jong-Raadsen S.A."/>
            <person name="Dufour S."/>
            <person name="Weltzien F.-A."/>
            <person name="Palstra A.P."/>
            <person name="Pelster B."/>
            <person name="Spaink H.P."/>
            <person name="Van Den Thillart G.E."/>
            <person name="Jansen H."/>
            <person name="Zahm M."/>
            <person name="Klopp C."/>
            <person name="Cedric C."/>
            <person name="Louis A."/>
            <person name="Berthelot C."/>
            <person name="Parey E."/>
            <person name="Roest Crollius H."/>
            <person name="Montfort J."/>
            <person name="Robinson-Rechavi M."/>
            <person name="Bucao C."/>
            <person name="Bouchez O."/>
            <person name="Gislard M."/>
            <person name="Lluch J."/>
            <person name="Milhes M."/>
            <person name="Lampietro C."/>
            <person name="Lopez Roques C."/>
            <person name="Donnadieu C."/>
            <person name="Braasch I."/>
            <person name="Desvignes T."/>
            <person name="Postlethwait J."/>
            <person name="Bobe J."/>
            <person name="Guiguen Y."/>
            <person name="Dirks R."/>
        </authorList>
    </citation>
    <scope>NUCLEOTIDE SEQUENCE</scope>
    <source>
        <strain evidence="1">Tag_6206</strain>
        <tissue evidence="1">Liver</tissue>
    </source>
</reference>
<evidence type="ECO:0000313" key="2">
    <source>
        <dbReference type="Proteomes" id="UP001044222"/>
    </source>
</evidence>
<name>A0A9D3LUV4_ANGAN</name>
<dbReference type="Proteomes" id="UP001044222">
    <property type="component" value="Chromosome 13"/>
</dbReference>
<gene>
    <name evidence="1" type="ORF">ANANG_G00231430</name>
</gene>
<protein>
    <submittedName>
        <fullName evidence="1">Uncharacterized protein</fullName>
    </submittedName>
</protein>
<comment type="caution">
    <text evidence="1">The sequence shown here is derived from an EMBL/GenBank/DDBJ whole genome shotgun (WGS) entry which is preliminary data.</text>
</comment>
<sequence length="136" mass="15342">MVLVERGWCLALESEEGVVTQVYQELLECCQDMVLELNLLNMVYRAEFRAGSQVEFQVEFQVGFQAECQVGSQAAFLAESQENFQVDFQVDFQVEFQAESQVEFREAFQAEFRVACSLGTGVGPSLLNMGYQGPLE</sequence>
<proteinExistence type="predicted"/>
<organism evidence="1 2">
    <name type="scientific">Anguilla anguilla</name>
    <name type="common">European freshwater eel</name>
    <name type="synonym">Muraena anguilla</name>
    <dbReference type="NCBI Taxonomy" id="7936"/>
    <lineage>
        <taxon>Eukaryota</taxon>
        <taxon>Metazoa</taxon>
        <taxon>Chordata</taxon>
        <taxon>Craniata</taxon>
        <taxon>Vertebrata</taxon>
        <taxon>Euteleostomi</taxon>
        <taxon>Actinopterygii</taxon>
        <taxon>Neopterygii</taxon>
        <taxon>Teleostei</taxon>
        <taxon>Anguilliformes</taxon>
        <taxon>Anguillidae</taxon>
        <taxon>Anguilla</taxon>
    </lineage>
</organism>
<evidence type="ECO:0000313" key="1">
    <source>
        <dbReference type="EMBL" id="KAG5836707.1"/>
    </source>
</evidence>
<accession>A0A9D3LUV4</accession>